<dbReference type="InterPro" id="IPR020846">
    <property type="entry name" value="MFS_dom"/>
</dbReference>
<feature type="compositionally biased region" description="Polar residues" evidence="6">
    <location>
        <begin position="509"/>
        <end position="518"/>
    </location>
</feature>
<dbReference type="GO" id="GO:0005886">
    <property type="term" value="C:plasma membrane"/>
    <property type="evidence" value="ECO:0007669"/>
    <property type="project" value="TreeGrafter"/>
</dbReference>
<accession>A0A8X7NEU4</accession>
<keyword evidence="4 7" id="KW-1133">Transmembrane helix</keyword>
<evidence type="ECO:0000259" key="8">
    <source>
        <dbReference type="PROSITE" id="PS50850"/>
    </source>
</evidence>
<comment type="caution">
    <text evidence="9">The sequence shown here is derived from an EMBL/GenBank/DDBJ whole genome shotgun (WGS) entry which is preliminary data.</text>
</comment>
<feature type="transmembrane region" description="Helical" evidence="7">
    <location>
        <begin position="444"/>
        <end position="464"/>
    </location>
</feature>
<keyword evidence="10" id="KW-1185">Reference proteome</keyword>
<dbReference type="AlphaFoldDB" id="A0A8X7NEU4"/>
<dbReference type="FunFam" id="1.20.1250.20:FF:000140">
    <property type="entry name" value="Putative MFS phospholipid transporter"/>
    <property type="match status" value="1"/>
</dbReference>
<feature type="region of interest" description="Disordered" evidence="6">
    <location>
        <begin position="494"/>
        <end position="518"/>
    </location>
</feature>
<dbReference type="EMBL" id="LWDG02000026">
    <property type="protein sequence ID" value="KAE8271130.1"/>
    <property type="molecule type" value="Genomic_DNA"/>
</dbReference>
<comment type="subcellular location">
    <subcellularLocation>
        <location evidence="1">Membrane</location>
        <topology evidence="1">Multi-pass membrane protein</topology>
    </subcellularLocation>
</comment>
<evidence type="ECO:0000256" key="7">
    <source>
        <dbReference type="SAM" id="Phobius"/>
    </source>
</evidence>
<keyword evidence="2" id="KW-0813">Transport</keyword>
<organism evidence="9 10">
    <name type="scientific">Tilletia walkeri</name>
    <dbReference type="NCBI Taxonomy" id="117179"/>
    <lineage>
        <taxon>Eukaryota</taxon>
        <taxon>Fungi</taxon>
        <taxon>Dikarya</taxon>
        <taxon>Basidiomycota</taxon>
        <taxon>Ustilaginomycotina</taxon>
        <taxon>Exobasidiomycetes</taxon>
        <taxon>Tilletiales</taxon>
        <taxon>Tilletiaceae</taxon>
        <taxon>Tilletia</taxon>
    </lineage>
</organism>
<dbReference type="PANTHER" id="PTHR23508:SF10">
    <property type="entry name" value="CARBOXYLIC ACID TRANSPORTER PROTEIN HOMOLOG"/>
    <property type="match status" value="1"/>
</dbReference>
<feature type="transmembrane region" description="Helical" evidence="7">
    <location>
        <begin position="272"/>
        <end position="291"/>
    </location>
</feature>
<feature type="transmembrane region" description="Helical" evidence="7">
    <location>
        <begin position="311"/>
        <end position="332"/>
    </location>
</feature>
<dbReference type="InterPro" id="IPR036259">
    <property type="entry name" value="MFS_trans_sf"/>
</dbReference>
<dbReference type="GO" id="GO:0046943">
    <property type="term" value="F:carboxylic acid transmembrane transporter activity"/>
    <property type="evidence" value="ECO:0007669"/>
    <property type="project" value="TreeGrafter"/>
</dbReference>
<evidence type="ECO:0000256" key="1">
    <source>
        <dbReference type="ARBA" id="ARBA00004141"/>
    </source>
</evidence>
<evidence type="ECO:0000256" key="4">
    <source>
        <dbReference type="ARBA" id="ARBA00022989"/>
    </source>
</evidence>
<feature type="transmembrane region" description="Helical" evidence="7">
    <location>
        <begin position="339"/>
        <end position="359"/>
    </location>
</feature>
<evidence type="ECO:0000313" key="9">
    <source>
        <dbReference type="EMBL" id="KAE8271130.1"/>
    </source>
</evidence>
<feature type="transmembrane region" description="Helical" evidence="7">
    <location>
        <begin position="365"/>
        <end position="383"/>
    </location>
</feature>
<gene>
    <name evidence="9" type="ORF">A4X09_0g1188</name>
</gene>
<evidence type="ECO:0000256" key="2">
    <source>
        <dbReference type="ARBA" id="ARBA00022448"/>
    </source>
</evidence>
<protein>
    <recommendedName>
        <fullName evidence="8">Major facilitator superfamily (MFS) profile domain-containing protein</fullName>
    </recommendedName>
</protein>
<evidence type="ECO:0000256" key="6">
    <source>
        <dbReference type="SAM" id="MobiDB-lite"/>
    </source>
</evidence>
<evidence type="ECO:0000313" key="10">
    <source>
        <dbReference type="Proteomes" id="UP000078113"/>
    </source>
</evidence>
<dbReference type="Gene3D" id="1.20.1250.20">
    <property type="entry name" value="MFS general substrate transporter like domains"/>
    <property type="match status" value="1"/>
</dbReference>
<evidence type="ECO:0000256" key="3">
    <source>
        <dbReference type="ARBA" id="ARBA00022692"/>
    </source>
</evidence>
<proteinExistence type="predicted"/>
<reference evidence="9" key="1">
    <citation type="submission" date="2016-04" db="EMBL/GenBank/DDBJ databases">
        <authorList>
            <person name="Nguyen H.D."/>
            <person name="Samba Siva P."/>
            <person name="Cullis J."/>
            <person name="Levesque C.A."/>
            <person name="Hambleton S."/>
        </authorList>
    </citation>
    <scope>NUCLEOTIDE SEQUENCE</scope>
    <source>
        <strain evidence="9">DAOMC 236422</strain>
    </source>
</reference>
<feature type="transmembrane region" description="Helical" evidence="7">
    <location>
        <begin position="118"/>
        <end position="138"/>
    </location>
</feature>
<keyword evidence="5 7" id="KW-0472">Membrane</keyword>
<dbReference type="PANTHER" id="PTHR23508">
    <property type="entry name" value="CARBOXYLIC ACID TRANSPORTER PROTEIN HOMOLOG"/>
    <property type="match status" value="1"/>
</dbReference>
<feature type="transmembrane region" description="Helical" evidence="7">
    <location>
        <begin position="193"/>
        <end position="218"/>
    </location>
</feature>
<sequence>MADNKITIPVTPTSENVLAYDAPRVNATEDDRREGENQPQGGLSRVALIFSCGSALFSDGYVNAITGPVGSILKRLYKAEDPQRFTHFKKLFSSLGFAGTVVGMLVFGVLSDRIGRKFGMLFASIWLSIFCILSAGAWGAGGSIGGMFSALITFRFIQGIAIGAEYPAGSVACSENTESPGVNKKRQQMYFSLATNTMLDWGFVIAYFVPLVLIWIFGMNRLTLVWRLSLGLGAIPPLALLYFRAKMQEPIHYRKSSIRFAQMPWWLIVKRYWLRLAAISLGWLIYDWVSYPSGLYADYIVGQVLSADASFQANLGINLFNIPGTLLGALVNDRLGPKYTMILGLLVQSIIGFGLSGGYSHLKHHIGAFAVLYGLFLSAGEFGPGNNLGLLASKASGPTAVRGTFYGIAAAIGKIGAFVGTYVFDPISNSLAHGDANADIYMTGPFYIGSALALLSAAVIFLFVPNIGEDGMLKEDEEFKRYLEANGFDTSVMGTENVSKGGLEPGAPQTPTSEVEKL</sequence>
<dbReference type="InterPro" id="IPR005828">
    <property type="entry name" value="MFS_sugar_transport-like"/>
</dbReference>
<dbReference type="Pfam" id="PF00083">
    <property type="entry name" value="Sugar_tr"/>
    <property type="match status" value="2"/>
</dbReference>
<keyword evidence="3 7" id="KW-0812">Transmembrane</keyword>
<dbReference type="Proteomes" id="UP000078113">
    <property type="component" value="Unassembled WGS sequence"/>
</dbReference>
<feature type="transmembrane region" description="Helical" evidence="7">
    <location>
        <begin position="224"/>
        <end position="245"/>
    </location>
</feature>
<dbReference type="SUPFAM" id="SSF103473">
    <property type="entry name" value="MFS general substrate transporter"/>
    <property type="match status" value="1"/>
</dbReference>
<dbReference type="PROSITE" id="PS50850">
    <property type="entry name" value="MFS"/>
    <property type="match status" value="1"/>
</dbReference>
<name>A0A8X7NEU4_9BASI</name>
<feature type="transmembrane region" description="Helical" evidence="7">
    <location>
        <begin position="404"/>
        <end position="424"/>
    </location>
</feature>
<feature type="domain" description="Major facilitator superfamily (MFS) profile" evidence="8">
    <location>
        <begin position="48"/>
        <end position="468"/>
    </location>
</feature>
<reference evidence="9" key="2">
    <citation type="journal article" date="2019" name="IMA Fungus">
        <title>Genome sequencing and comparison of five Tilletia species to identify candidate genes for the detection of regulated species infecting wheat.</title>
        <authorList>
            <person name="Nguyen H.D.T."/>
            <person name="Sultana T."/>
            <person name="Kesanakurti P."/>
            <person name="Hambleton S."/>
        </authorList>
    </citation>
    <scope>NUCLEOTIDE SEQUENCE</scope>
    <source>
        <strain evidence="9">DAOMC 236422</strain>
    </source>
</reference>
<evidence type="ECO:0000256" key="5">
    <source>
        <dbReference type="ARBA" id="ARBA00023136"/>
    </source>
</evidence>
<feature type="transmembrane region" description="Helical" evidence="7">
    <location>
        <begin position="91"/>
        <end position="111"/>
    </location>
</feature>